<dbReference type="SMART" id="SM00228">
    <property type="entry name" value="PDZ"/>
    <property type="match status" value="1"/>
</dbReference>
<dbReference type="InterPro" id="IPR001478">
    <property type="entry name" value="PDZ"/>
</dbReference>
<organism evidence="3 4">
    <name type="scientific">Melipona bicolor</name>
    <dbReference type="NCBI Taxonomy" id="60889"/>
    <lineage>
        <taxon>Eukaryota</taxon>
        <taxon>Metazoa</taxon>
        <taxon>Ecdysozoa</taxon>
        <taxon>Arthropoda</taxon>
        <taxon>Hexapoda</taxon>
        <taxon>Insecta</taxon>
        <taxon>Pterygota</taxon>
        <taxon>Neoptera</taxon>
        <taxon>Endopterygota</taxon>
        <taxon>Hymenoptera</taxon>
        <taxon>Apocrita</taxon>
        <taxon>Aculeata</taxon>
        <taxon>Apoidea</taxon>
        <taxon>Anthophila</taxon>
        <taxon>Apidae</taxon>
        <taxon>Melipona</taxon>
    </lineage>
</organism>
<protein>
    <recommendedName>
        <fullName evidence="2">PDZ domain-containing protein</fullName>
    </recommendedName>
</protein>
<accession>A0AA40GCA5</accession>
<dbReference type="PROSITE" id="PS50106">
    <property type="entry name" value="PDZ"/>
    <property type="match status" value="1"/>
</dbReference>
<reference evidence="3" key="1">
    <citation type="submission" date="2021-10" db="EMBL/GenBank/DDBJ databases">
        <title>Melipona bicolor Genome sequencing and assembly.</title>
        <authorList>
            <person name="Araujo N.S."/>
            <person name="Arias M.C."/>
        </authorList>
    </citation>
    <scope>NUCLEOTIDE SEQUENCE</scope>
    <source>
        <strain evidence="3">USP_2M_L1-L4_2017</strain>
        <tissue evidence="3">Whole body</tissue>
    </source>
</reference>
<dbReference type="Proteomes" id="UP001177670">
    <property type="component" value="Unassembled WGS sequence"/>
</dbReference>
<sequence length="145" mass="15393">MSASLAARLEELSFAEERLLQTIKLERGHGGSIGLQVTEGNDGGVYVQAVSVGGSADMAGNVNKGKPEAPFFSGAALIRGNLLAAGDRIVAINGQNLLHLRYEDALKMLQSSSDTIELVLSQATSRKNAATRQSHEQPAENNYLK</sequence>
<dbReference type="Pfam" id="PF00595">
    <property type="entry name" value="PDZ"/>
    <property type="match status" value="1"/>
</dbReference>
<dbReference type="EMBL" id="JAHYIQ010000002">
    <property type="protein sequence ID" value="KAK1135158.1"/>
    <property type="molecule type" value="Genomic_DNA"/>
</dbReference>
<dbReference type="PANTHER" id="PTHR19964:SF92">
    <property type="entry name" value="PATJ HOMOLOG"/>
    <property type="match status" value="1"/>
</dbReference>
<dbReference type="PANTHER" id="PTHR19964">
    <property type="entry name" value="MULTIPLE PDZ DOMAIN PROTEIN"/>
    <property type="match status" value="1"/>
</dbReference>
<dbReference type="AlphaFoldDB" id="A0AA40GCA5"/>
<comment type="caution">
    <text evidence="3">The sequence shown here is derived from an EMBL/GenBank/DDBJ whole genome shotgun (WGS) entry which is preliminary data.</text>
</comment>
<evidence type="ECO:0000256" key="1">
    <source>
        <dbReference type="SAM" id="MobiDB-lite"/>
    </source>
</evidence>
<dbReference type="SUPFAM" id="SSF50156">
    <property type="entry name" value="PDZ domain-like"/>
    <property type="match status" value="2"/>
</dbReference>
<evidence type="ECO:0000259" key="2">
    <source>
        <dbReference type="PROSITE" id="PS50106"/>
    </source>
</evidence>
<feature type="region of interest" description="Disordered" evidence="1">
    <location>
        <begin position="126"/>
        <end position="145"/>
    </location>
</feature>
<gene>
    <name evidence="3" type="ORF">K0M31_007928</name>
</gene>
<dbReference type="InterPro" id="IPR036034">
    <property type="entry name" value="PDZ_sf"/>
</dbReference>
<evidence type="ECO:0000313" key="4">
    <source>
        <dbReference type="Proteomes" id="UP001177670"/>
    </source>
</evidence>
<name>A0AA40GCA5_9HYME</name>
<dbReference type="Gene3D" id="2.30.42.10">
    <property type="match status" value="1"/>
</dbReference>
<feature type="domain" description="PDZ" evidence="2">
    <location>
        <begin position="22"/>
        <end position="124"/>
    </location>
</feature>
<proteinExistence type="predicted"/>
<dbReference type="InterPro" id="IPR051342">
    <property type="entry name" value="PDZ_scaffold"/>
</dbReference>
<evidence type="ECO:0000313" key="3">
    <source>
        <dbReference type="EMBL" id="KAK1135158.1"/>
    </source>
</evidence>
<keyword evidence="4" id="KW-1185">Reference proteome</keyword>
<dbReference type="CDD" id="cd00136">
    <property type="entry name" value="PDZ_canonical"/>
    <property type="match status" value="1"/>
</dbReference>